<keyword evidence="3" id="KW-1185">Reference proteome</keyword>
<comment type="caution">
    <text evidence="2">The sequence shown here is derived from an EMBL/GenBank/DDBJ whole genome shotgun (WGS) entry which is preliminary data.</text>
</comment>
<sequence>MGVGIGGGNSTNSSNSSTPTPTPTQDPMYDKLRLLNGQSTWPRSQWYSGPTGDVTSLAVDSPQSTPCGQPDMAKKDLTVKAKVILGAMKVKSSSSEARHKGRVAPDAKMLDLRCCQGWEMKELEKSGDLYQRHRHRRIFDPSPPPSLLPPTSPSLPLLPLLRPPSYSTLTPPSFLNHPSSPAPLLLLFTPPHSHPHPPALPPTSSPHQPLHLASSDIFLNFFFFLSSRFVAMSKVSKGGETTPTVKDFDLKCLCETPAIALCCARLRAEIKLINVCL</sequence>
<proteinExistence type="predicted"/>
<reference evidence="2 3" key="2">
    <citation type="submission" date="2019-01" db="EMBL/GenBank/DDBJ databases">
        <title>The decoding of complex shrimp genome reveals the adaptation for benthos swimmer, frequently molting mechanism and breeding impact on genome.</title>
        <authorList>
            <person name="Sun Y."/>
            <person name="Gao Y."/>
            <person name="Yu Y."/>
        </authorList>
    </citation>
    <scope>NUCLEOTIDE SEQUENCE [LARGE SCALE GENOMIC DNA]</scope>
    <source>
        <tissue evidence="2">Muscle</tissue>
    </source>
</reference>
<evidence type="ECO:0000313" key="3">
    <source>
        <dbReference type="Proteomes" id="UP000283509"/>
    </source>
</evidence>
<protein>
    <submittedName>
        <fullName evidence="2">Uncharacterized protein</fullName>
    </submittedName>
</protein>
<evidence type="ECO:0000313" key="2">
    <source>
        <dbReference type="EMBL" id="ROT71918.1"/>
    </source>
</evidence>
<feature type="compositionally biased region" description="Low complexity" evidence="1">
    <location>
        <begin position="10"/>
        <end position="19"/>
    </location>
</feature>
<gene>
    <name evidence="2" type="ORF">C7M84_009734</name>
</gene>
<accession>A0A3R7M4S3</accession>
<organism evidence="2 3">
    <name type="scientific">Penaeus vannamei</name>
    <name type="common">Whiteleg shrimp</name>
    <name type="synonym">Litopenaeus vannamei</name>
    <dbReference type="NCBI Taxonomy" id="6689"/>
    <lineage>
        <taxon>Eukaryota</taxon>
        <taxon>Metazoa</taxon>
        <taxon>Ecdysozoa</taxon>
        <taxon>Arthropoda</taxon>
        <taxon>Crustacea</taxon>
        <taxon>Multicrustacea</taxon>
        <taxon>Malacostraca</taxon>
        <taxon>Eumalacostraca</taxon>
        <taxon>Eucarida</taxon>
        <taxon>Decapoda</taxon>
        <taxon>Dendrobranchiata</taxon>
        <taxon>Penaeoidea</taxon>
        <taxon>Penaeidae</taxon>
        <taxon>Penaeus</taxon>
    </lineage>
</organism>
<dbReference type="Proteomes" id="UP000283509">
    <property type="component" value="Unassembled WGS sequence"/>
</dbReference>
<name>A0A3R7M4S3_PENVA</name>
<dbReference type="AlphaFoldDB" id="A0A3R7M4S3"/>
<reference evidence="2 3" key="1">
    <citation type="submission" date="2018-04" db="EMBL/GenBank/DDBJ databases">
        <authorList>
            <person name="Zhang X."/>
            <person name="Yuan J."/>
            <person name="Li F."/>
            <person name="Xiang J."/>
        </authorList>
    </citation>
    <scope>NUCLEOTIDE SEQUENCE [LARGE SCALE GENOMIC DNA]</scope>
    <source>
        <tissue evidence="2">Muscle</tissue>
    </source>
</reference>
<dbReference type="EMBL" id="QCYY01002229">
    <property type="protein sequence ID" value="ROT71918.1"/>
    <property type="molecule type" value="Genomic_DNA"/>
</dbReference>
<feature type="region of interest" description="Disordered" evidence="1">
    <location>
        <begin position="1"/>
        <end position="30"/>
    </location>
</feature>
<evidence type="ECO:0000256" key="1">
    <source>
        <dbReference type="SAM" id="MobiDB-lite"/>
    </source>
</evidence>